<feature type="domain" description="S-adenosylmethionine synthetase C-terminal" evidence="16">
    <location>
        <begin position="227"/>
        <end position="357"/>
    </location>
</feature>
<accession>C1DUT7</accession>
<evidence type="ECO:0000256" key="3">
    <source>
        <dbReference type="ARBA" id="ARBA00005224"/>
    </source>
</evidence>
<proteinExistence type="inferred from homology"/>
<dbReference type="GO" id="GO:0006730">
    <property type="term" value="P:one-carbon metabolic process"/>
    <property type="evidence" value="ECO:0007669"/>
    <property type="project" value="UniProtKB-KW"/>
</dbReference>
<dbReference type="InterPro" id="IPR002133">
    <property type="entry name" value="S-AdoMet_synthetase"/>
</dbReference>
<evidence type="ECO:0000256" key="12">
    <source>
        <dbReference type="NCBIfam" id="TIGR01034"/>
    </source>
</evidence>
<protein>
    <recommendedName>
        <fullName evidence="4 12">Methionine adenosyltransferase</fullName>
        <ecNumber evidence="4 12">2.5.1.6</ecNumber>
    </recommendedName>
</protein>
<evidence type="ECO:0000256" key="4">
    <source>
        <dbReference type="ARBA" id="ARBA00012828"/>
    </source>
</evidence>
<dbReference type="InterPro" id="IPR022636">
    <property type="entry name" value="S-AdoMet_synthetase_sfam"/>
</dbReference>
<dbReference type="GO" id="GO:0004478">
    <property type="term" value="F:methionine adenosyltransferase activity"/>
    <property type="evidence" value="ECO:0007669"/>
    <property type="project" value="UniProtKB-UniRule"/>
</dbReference>
<dbReference type="SUPFAM" id="SSF55973">
    <property type="entry name" value="S-adenosylmethionine synthetase"/>
    <property type="match status" value="3"/>
</dbReference>
<gene>
    <name evidence="17" type="primary">metK</name>
    <name evidence="17" type="ordered locus">SULAZ_0897</name>
</gene>
<dbReference type="Proteomes" id="UP000001369">
    <property type="component" value="Chromosome"/>
</dbReference>
<dbReference type="HOGENOM" id="CLU_041802_1_1_0"/>
<dbReference type="Pfam" id="PF02773">
    <property type="entry name" value="S-AdoMet_synt_C"/>
    <property type="match status" value="1"/>
</dbReference>
<dbReference type="Pfam" id="PF02772">
    <property type="entry name" value="S-AdoMet_synt_M"/>
    <property type="match status" value="1"/>
</dbReference>
<evidence type="ECO:0000256" key="10">
    <source>
        <dbReference type="ARBA" id="ARBA00022842"/>
    </source>
</evidence>
<dbReference type="KEGG" id="saf:SULAZ_0897"/>
<dbReference type="OrthoDB" id="9801686at2"/>
<keyword evidence="8" id="KW-0547">Nucleotide-binding</keyword>
<keyword evidence="10" id="KW-0460">Magnesium</keyword>
<name>C1DUT7_SULAA</name>
<dbReference type="NCBIfam" id="TIGR01034">
    <property type="entry name" value="metK"/>
    <property type="match status" value="1"/>
</dbReference>
<dbReference type="EC" id="2.5.1.6" evidence="4 12"/>
<evidence type="ECO:0000256" key="2">
    <source>
        <dbReference type="ARBA" id="ARBA00001958"/>
    </source>
</evidence>
<dbReference type="STRING" id="204536.SULAZ_0897"/>
<reference evidence="17 18" key="1">
    <citation type="journal article" date="2009" name="J. Bacteriol.">
        <title>Complete and draft genome sequences of six members of the Aquificales.</title>
        <authorList>
            <person name="Reysenbach A.L."/>
            <person name="Hamamura N."/>
            <person name="Podar M."/>
            <person name="Griffiths E."/>
            <person name="Ferreira S."/>
            <person name="Hochstein R."/>
            <person name="Heidelberg J."/>
            <person name="Johnson J."/>
            <person name="Mead D."/>
            <person name="Pohorille A."/>
            <person name="Sarmiento M."/>
            <person name="Schweighofer K."/>
            <person name="Seshadri R."/>
            <person name="Voytek M.A."/>
        </authorList>
    </citation>
    <scope>NUCLEOTIDE SEQUENCE [LARGE SCALE GENOMIC DNA]</scope>
    <source>
        <strain evidence="18">Az-Fu1 / DSM 15241 / OCM 825</strain>
    </source>
</reference>
<dbReference type="CDD" id="cd18079">
    <property type="entry name" value="S-AdoMet_synt"/>
    <property type="match status" value="1"/>
</dbReference>
<dbReference type="PANTHER" id="PTHR11964">
    <property type="entry name" value="S-ADENOSYLMETHIONINE SYNTHETASE"/>
    <property type="match status" value="1"/>
</dbReference>
<evidence type="ECO:0000256" key="11">
    <source>
        <dbReference type="ARBA" id="ARBA00022958"/>
    </source>
</evidence>
<evidence type="ECO:0000313" key="18">
    <source>
        <dbReference type="Proteomes" id="UP000001369"/>
    </source>
</evidence>
<dbReference type="EMBL" id="CP001229">
    <property type="protein sequence ID" value="ACN98684.1"/>
    <property type="molecule type" value="Genomic_DNA"/>
</dbReference>
<keyword evidence="18" id="KW-1185">Reference proteome</keyword>
<dbReference type="InterPro" id="IPR022628">
    <property type="entry name" value="S-AdoMet_synt_N"/>
</dbReference>
<comment type="cofactor">
    <cofactor evidence="2">
        <name>K(+)</name>
        <dbReference type="ChEBI" id="CHEBI:29103"/>
    </cofactor>
</comment>
<dbReference type="AlphaFoldDB" id="C1DUT7"/>
<evidence type="ECO:0000256" key="5">
    <source>
        <dbReference type="ARBA" id="ARBA00022563"/>
    </source>
</evidence>
<dbReference type="eggNOG" id="COG0192">
    <property type="taxonomic scope" value="Bacteria"/>
</dbReference>
<dbReference type="InterPro" id="IPR022629">
    <property type="entry name" value="S-AdoMet_synt_central"/>
</dbReference>
<keyword evidence="5" id="KW-0554">One-carbon metabolism</keyword>
<comment type="cofactor">
    <cofactor evidence="1">
        <name>Mg(2+)</name>
        <dbReference type="ChEBI" id="CHEBI:18420"/>
    </cofactor>
</comment>
<dbReference type="GO" id="GO:0006556">
    <property type="term" value="P:S-adenosylmethionine biosynthetic process"/>
    <property type="evidence" value="ECO:0007669"/>
    <property type="project" value="UniProtKB-UniRule"/>
</dbReference>
<evidence type="ECO:0000256" key="6">
    <source>
        <dbReference type="ARBA" id="ARBA00022679"/>
    </source>
</evidence>
<dbReference type="PIRSF" id="PIRSF000497">
    <property type="entry name" value="MAT"/>
    <property type="match status" value="1"/>
</dbReference>
<evidence type="ECO:0000259" key="15">
    <source>
        <dbReference type="Pfam" id="PF02772"/>
    </source>
</evidence>
<organism evidence="17 18">
    <name type="scientific">Sulfurihydrogenibium azorense (strain DSM 15241 / OCM 825 / Az-Fu1)</name>
    <dbReference type="NCBI Taxonomy" id="204536"/>
    <lineage>
        <taxon>Bacteria</taxon>
        <taxon>Pseudomonadati</taxon>
        <taxon>Aquificota</taxon>
        <taxon>Aquificia</taxon>
        <taxon>Aquificales</taxon>
        <taxon>Hydrogenothermaceae</taxon>
        <taxon>Sulfurihydrogenibium</taxon>
    </lineage>
</organism>
<evidence type="ECO:0000256" key="1">
    <source>
        <dbReference type="ARBA" id="ARBA00001946"/>
    </source>
</evidence>
<dbReference type="Gene3D" id="3.30.300.10">
    <property type="match status" value="3"/>
</dbReference>
<dbReference type="GO" id="GO:0005524">
    <property type="term" value="F:ATP binding"/>
    <property type="evidence" value="ECO:0007669"/>
    <property type="project" value="UniProtKB-KW"/>
</dbReference>
<feature type="domain" description="S-adenosylmethionine synthetase central" evidence="15">
    <location>
        <begin position="110"/>
        <end position="225"/>
    </location>
</feature>
<evidence type="ECO:0000256" key="8">
    <source>
        <dbReference type="ARBA" id="ARBA00022741"/>
    </source>
</evidence>
<keyword evidence="6 17" id="KW-0808">Transferase</keyword>
<sequence length="372" mass="41106">MKTIKSAESVCQGHPDKIADIIADAILDDLLSKDPYTKASIEVLVTMGLVHIAGEISTDAYADIPTIVRNTLIEIGYTKPEYGFDGYTAGVITTINDQSPEIALGLPSDRAGDSCIVVGYATNETKNYMPLPCNVANEITEKLTILRKNGTLPFLRPDGKALVSVEYENEIPVRVKSIAIMVQHEPYVTEKDLKEAVIEEVIKKLKYKEYIDEKTNVVINPIGRFIIGGPMADTGLTGRKIAADAYGTACPNGGSAFSGKDPTKVDRSASYFARFIAKNIVSRGFADRCKVEMVYAIGSEYPLVVSIDCKNGEKIEKKLRKFSVSDIIELLKLRKPIYKKATLEGHFGKEDDEFLWEETEKLFDLFLKGDIE</sequence>
<comment type="pathway">
    <text evidence="3">Amino-acid biosynthesis; S-adenosyl-L-methionine biosynthesis; S-adenosyl-L-methionine from L-methionine: step 1/1.</text>
</comment>
<feature type="domain" description="S-adenosylmethionine synthetase N-terminal" evidence="14">
    <location>
        <begin position="4"/>
        <end position="100"/>
    </location>
</feature>
<keyword evidence="11" id="KW-0630">Potassium</keyword>
<evidence type="ECO:0000313" key="17">
    <source>
        <dbReference type="EMBL" id="ACN98684.1"/>
    </source>
</evidence>
<dbReference type="InterPro" id="IPR022630">
    <property type="entry name" value="S-AdoMet_synt_C"/>
</dbReference>
<dbReference type="Pfam" id="PF00438">
    <property type="entry name" value="S-AdoMet_synt_N"/>
    <property type="match status" value="1"/>
</dbReference>
<evidence type="ECO:0000256" key="9">
    <source>
        <dbReference type="ARBA" id="ARBA00022840"/>
    </source>
</evidence>
<evidence type="ECO:0000256" key="13">
    <source>
        <dbReference type="RuleBase" id="RU004462"/>
    </source>
</evidence>
<dbReference type="FunFam" id="3.30.300.10:FF:000003">
    <property type="entry name" value="S-adenosylmethionine synthase"/>
    <property type="match status" value="1"/>
</dbReference>
<dbReference type="RefSeq" id="WP_012674006.1">
    <property type="nucleotide sequence ID" value="NC_012438.1"/>
</dbReference>
<evidence type="ECO:0000259" key="16">
    <source>
        <dbReference type="Pfam" id="PF02773"/>
    </source>
</evidence>
<keyword evidence="7" id="KW-0479">Metal-binding</keyword>
<evidence type="ECO:0000259" key="14">
    <source>
        <dbReference type="Pfam" id="PF00438"/>
    </source>
</evidence>
<keyword evidence="9" id="KW-0067">ATP-binding</keyword>
<dbReference type="GO" id="GO:0046872">
    <property type="term" value="F:metal ion binding"/>
    <property type="evidence" value="ECO:0007669"/>
    <property type="project" value="UniProtKB-KW"/>
</dbReference>
<evidence type="ECO:0000256" key="7">
    <source>
        <dbReference type="ARBA" id="ARBA00022723"/>
    </source>
</evidence>
<comment type="similarity">
    <text evidence="13">Belongs to the AdoMet synthase family.</text>
</comment>